<feature type="domain" description="ABC3 transporter permease C-terminal" evidence="9">
    <location>
        <begin position="276"/>
        <end position="396"/>
    </location>
</feature>
<keyword evidence="11" id="KW-1185">Reference proteome</keyword>
<feature type="transmembrane region" description="Helical" evidence="8">
    <location>
        <begin position="268"/>
        <end position="296"/>
    </location>
</feature>
<protein>
    <submittedName>
        <fullName evidence="10">ABC transporter</fullName>
    </submittedName>
</protein>
<keyword evidence="2" id="KW-1003">Cell membrane</keyword>
<feature type="transmembrane region" description="Helical" evidence="8">
    <location>
        <begin position="440"/>
        <end position="464"/>
    </location>
</feature>
<evidence type="ECO:0000256" key="6">
    <source>
        <dbReference type="ARBA" id="ARBA00038076"/>
    </source>
</evidence>
<dbReference type="KEGG" id="aser:Asera_43320"/>
<feature type="transmembrane region" description="Helical" evidence="8">
    <location>
        <begin position="771"/>
        <end position="800"/>
    </location>
</feature>
<feature type="transmembrane region" description="Helical" evidence="8">
    <location>
        <begin position="317"/>
        <end position="350"/>
    </location>
</feature>
<feature type="region of interest" description="Disordered" evidence="7">
    <location>
        <begin position="59"/>
        <end position="80"/>
    </location>
</feature>
<organism evidence="10 11">
    <name type="scientific">Actinocatenispora sera</name>
    <dbReference type="NCBI Taxonomy" id="390989"/>
    <lineage>
        <taxon>Bacteria</taxon>
        <taxon>Bacillati</taxon>
        <taxon>Actinomycetota</taxon>
        <taxon>Actinomycetes</taxon>
        <taxon>Micromonosporales</taxon>
        <taxon>Micromonosporaceae</taxon>
        <taxon>Actinocatenispora</taxon>
    </lineage>
</organism>
<dbReference type="AlphaFoldDB" id="A0A810L423"/>
<name>A0A810L423_9ACTN</name>
<evidence type="ECO:0000256" key="1">
    <source>
        <dbReference type="ARBA" id="ARBA00004651"/>
    </source>
</evidence>
<evidence type="ECO:0000259" key="9">
    <source>
        <dbReference type="Pfam" id="PF02687"/>
    </source>
</evidence>
<feature type="domain" description="ABC3 transporter permease C-terminal" evidence="9">
    <location>
        <begin position="728"/>
        <end position="844"/>
    </location>
</feature>
<feature type="transmembrane region" description="Helical" evidence="8">
    <location>
        <begin position="495"/>
        <end position="516"/>
    </location>
</feature>
<dbReference type="PANTHER" id="PTHR30572">
    <property type="entry name" value="MEMBRANE COMPONENT OF TRANSPORTER-RELATED"/>
    <property type="match status" value="1"/>
</dbReference>
<evidence type="ECO:0000256" key="2">
    <source>
        <dbReference type="ARBA" id="ARBA00022475"/>
    </source>
</evidence>
<evidence type="ECO:0000313" key="11">
    <source>
        <dbReference type="Proteomes" id="UP000680750"/>
    </source>
</evidence>
<dbReference type="PANTHER" id="PTHR30572:SF4">
    <property type="entry name" value="ABC TRANSPORTER PERMEASE YTRF"/>
    <property type="match status" value="1"/>
</dbReference>
<proteinExistence type="inferred from homology"/>
<dbReference type="InterPro" id="IPR050250">
    <property type="entry name" value="Macrolide_Exporter_MacB"/>
</dbReference>
<accession>A0A810L423</accession>
<evidence type="ECO:0000256" key="3">
    <source>
        <dbReference type="ARBA" id="ARBA00022692"/>
    </source>
</evidence>
<evidence type="ECO:0000256" key="7">
    <source>
        <dbReference type="SAM" id="MobiDB-lite"/>
    </source>
</evidence>
<dbReference type="GO" id="GO:0022857">
    <property type="term" value="F:transmembrane transporter activity"/>
    <property type="evidence" value="ECO:0007669"/>
    <property type="project" value="TreeGrafter"/>
</dbReference>
<reference evidence="10" key="1">
    <citation type="submission" date="2020-08" db="EMBL/GenBank/DDBJ databases">
        <title>Whole genome shotgun sequence of Actinocatenispora sera NBRC 101916.</title>
        <authorList>
            <person name="Komaki H."/>
            <person name="Tamura T."/>
        </authorList>
    </citation>
    <scope>NUCLEOTIDE SEQUENCE</scope>
    <source>
        <strain evidence="10">NBRC 101916</strain>
    </source>
</reference>
<sequence>MFRAVLKSLLARKIRLVLSGLAVVLGVMFVAGSLVLTTSLGDSFSNLFATAYQNTDVQVAPKPAPGQNADSGPSAARGATVPESVVRTVRGIDGVKAAHGEVMTNGTIPLGSDGKAIASTTGQQYGGNWSGTDSVVQLRSGRGPRAPDEVVINAGLAKTGHFALGDRIKAIINGKPHAFRVVGIYGYSGDRDSLGGETSMQFTTPTAQRLLLGRTGVYSDVTVTAAAGVSQQTLADRIGSRLGDGYKVQTGQELAKKTTDSLKEGLKFLNYILLGFAGVALFVGAFLILNTFSIIVAQRTRELALMRALGASRRQMIGSVLLEAVVIGVLAGALGLLAGIGVGAALGYVFTHVGGGNLQLSIGVPASAVIASFAVGIVITVVAALFPSLRASRIPPVAAMRDAATPDRPLTRISIAGGVVFVGGAVVLGLGLFGSLSGTATLWAILAGVLIAFIGVALLTPLIARPVVGAIGRLMSFSTPGKLGRRNSARNPRRTAVTAAALMVGIALITGVSTVLSSVQTSIDKLANEQIRADLIVSGQQTSEVPPSFDTALLGQMRDISGVSSVAGIYRSSAQVDGKNTAVAATDDLAALGTSLSLHRSSGSISGLGDHQAIVDSKTARSDHLKVGDTVRVRLPRGGGTYTVSGIYSSREGGMSGWLLPHAAVGGFGLTNPTSAYVTVSGSASTASVKKQVDALLADNPLITVADRSDYVHQQTSTFDTVQTMIQILLTLAIIIAALGVVNTLALSVIERTRELGLLRAIGMKRRQVMGMITVESVTISVFGAVLGLAVGAGLGAAVVRALHDQGITQLSFSWGLMVAYLILAAVIGVLAAILPSIRAARLNVLNAIAYE</sequence>
<feature type="transmembrane region" description="Helical" evidence="8">
    <location>
        <begin position="410"/>
        <end position="434"/>
    </location>
</feature>
<dbReference type="InterPro" id="IPR003838">
    <property type="entry name" value="ABC3_permease_C"/>
</dbReference>
<dbReference type="Pfam" id="PF02687">
    <property type="entry name" value="FtsX"/>
    <property type="match status" value="2"/>
</dbReference>
<dbReference type="OrthoDB" id="9780560at2"/>
<feature type="transmembrane region" description="Helical" evidence="8">
    <location>
        <begin position="362"/>
        <end position="389"/>
    </location>
</feature>
<evidence type="ECO:0000256" key="5">
    <source>
        <dbReference type="ARBA" id="ARBA00023136"/>
    </source>
</evidence>
<keyword evidence="3 8" id="KW-0812">Transmembrane</keyword>
<gene>
    <name evidence="10" type="ORF">Asera_43320</name>
</gene>
<feature type="transmembrane region" description="Helical" evidence="8">
    <location>
        <begin position="16"/>
        <end position="36"/>
    </location>
</feature>
<dbReference type="Proteomes" id="UP000680750">
    <property type="component" value="Chromosome"/>
</dbReference>
<dbReference type="GO" id="GO:0005886">
    <property type="term" value="C:plasma membrane"/>
    <property type="evidence" value="ECO:0007669"/>
    <property type="project" value="UniProtKB-SubCell"/>
</dbReference>
<evidence type="ECO:0000256" key="4">
    <source>
        <dbReference type="ARBA" id="ARBA00022989"/>
    </source>
</evidence>
<dbReference type="EMBL" id="AP023354">
    <property type="protein sequence ID" value="BCJ30224.1"/>
    <property type="molecule type" value="Genomic_DNA"/>
</dbReference>
<feature type="transmembrane region" description="Helical" evidence="8">
    <location>
        <begin position="725"/>
        <end position="750"/>
    </location>
</feature>
<evidence type="ECO:0000313" key="10">
    <source>
        <dbReference type="EMBL" id="BCJ30224.1"/>
    </source>
</evidence>
<comment type="subcellular location">
    <subcellularLocation>
        <location evidence="1">Cell membrane</location>
        <topology evidence="1">Multi-pass membrane protein</topology>
    </subcellularLocation>
</comment>
<feature type="transmembrane region" description="Helical" evidence="8">
    <location>
        <begin position="812"/>
        <end position="835"/>
    </location>
</feature>
<dbReference type="RefSeq" id="WP_030446139.1">
    <property type="nucleotide sequence ID" value="NZ_AP023354.1"/>
</dbReference>
<keyword evidence="4 8" id="KW-1133">Transmembrane helix</keyword>
<keyword evidence="5 8" id="KW-0472">Membrane</keyword>
<comment type="similarity">
    <text evidence="6">Belongs to the ABC-4 integral membrane protein family.</text>
</comment>
<evidence type="ECO:0000256" key="8">
    <source>
        <dbReference type="SAM" id="Phobius"/>
    </source>
</evidence>